<dbReference type="Proteomes" id="UP001595528">
    <property type="component" value="Unassembled WGS sequence"/>
</dbReference>
<dbReference type="PANTHER" id="PTHR11552:SF147">
    <property type="entry name" value="CHOLINE DEHYDROGENASE, MITOCHONDRIAL"/>
    <property type="match status" value="1"/>
</dbReference>
<comment type="caution">
    <text evidence="6">The sequence shown here is derived from an EMBL/GenBank/DDBJ whole genome shotgun (WGS) entry which is preliminary data.</text>
</comment>
<dbReference type="PIRSF" id="PIRSF000137">
    <property type="entry name" value="Alcohol_oxidase"/>
    <property type="match status" value="1"/>
</dbReference>
<feature type="domain" description="Glucose-methanol-choline oxidoreductase N-terminal" evidence="5">
    <location>
        <begin position="250"/>
        <end position="264"/>
    </location>
</feature>
<proteinExistence type="inferred from homology"/>
<dbReference type="Pfam" id="PF00732">
    <property type="entry name" value="GMC_oxred_N"/>
    <property type="match status" value="1"/>
</dbReference>
<comment type="cofactor">
    <cofactor evidence="1">
        <name>FAD</name>
        <dbReference type="ChEBI" id="CHEBI:57692"/>
    </cofactor>
</comment>
<gene>
    <name evidence="6" type="ORF">ACFOGJ_15545</name>
</gene>
<comment type="similarity">
    <text evidence="2">Belongs to the GMC oxidoreductase family.</text>
</comment>
<organism evidence="6 7">
    <name type="scientific">Marinibaculum pumilum</name>
    <dbReference type="NCBI Taxonomy" id="1766165"/>
    <lineage>
        <taxon>Bacteria</taxon>
        <taxon>Pseudomonadati</taxon>
        <taxon>Pseudomonadota</taxon>
        <taxon>Alphaproteobacteria</taxon>
        <taxon>Rhodospirillales</taxon>
        <taxon>Rhodospirillaceae</taxon>
        <taxon>Marinibaculum</taxon>
    </lineage>
</organism>
<reference evidence="7" key="1">
    <citation type="journal article" date="2019" name="Int. J. Syst. Evol. Microbiol.">
        <title>The Global Catalogue of Microorganisms (GCM) 10K type strain sequencing project: providing services to taxonomists for standard genome sequencing and annotation.</title>
        <authorList>
            <consortium name="The Broad Institute Genomics Platform"/>
            <consortium name="The Broad Institute Genome Sequencing Center for Infectious Disease"/>
            <person name="Wu L."/>
            <person name="Ma J."/>
        </authorList>
    </citation>
    <scope>NUCLEOTIDE SEQUENCE [LARGE SCALE GENOMIC DNA]</scope>
    <source>
        <strain evidence="7">KCTC 42964</strain>
    </source>
</reference>
<dbReference type="RefSeq" id="WP_379901990.1">
    <property type="nucleotide sequence ID" value="NZ_JBHRTR010000028.1"/>
</dbReference>
<dbReference type="InterPro" id="IPR036188">
    <property type="entry name" value="FAD/NAD-bd_sf"/>
</dbReference>
<evidence type="ECO:0000259" key="5">
    <source>
        <dbReference type="PROSITE" id="PS00624"/>
    </source>
</evidence>
<dbReference type="SUPFAM" id="SSF54373">
    <property type="entry name" value="FAD-linked reductases, C-terminal domain"/>
    <property type="match status" value="1"/>
</dbReference>
<dbReference type="EMBL" id="JBHRTR010000028">
    <property type="protein sequence ID" value="MFC3228658.1"/>
    <property type="molecule type" value="Genomic_DNA"/>
</dbReference>
<evidence type="ECO:0000313" key="7">
    <source>
        <dbReference type="Proteomes" id="UP001595528"/>
    </source>
</evidence>
<dbReference type="PANTHER" id="PTHR11552">
    <property type="entry name" value="GLUCOSE-METHANOL-CHOLINE GMC OXIDOREDUCTASE"/>
    <property type="match status" value="1"/>
</dbReference>
<keyword evidence="4" id="KW-0274">FAD</keyword>
<evidence type="ECO:0000256" key="3">
    <source>
        <dbReference type="ARBA" id="ARBA00022630"/>
    </source>
</evidence>
<accession>A0ABV7L2M5</accession>
<evidence type="ECO:0000256" key="4">
    <source>
        <dbReference type="ARBA" id="ARBA00022827"/>
    </source>
</evidence>
<dbReference type="SUPFAM" id="SSF51905">
    <property type="entry name" value="FAD/NAD(P)-binding domain"/>
    <property type="match status" value="1"/>
</dbReference>
<dbReference type="Gene3D" id="3.30.410.40">
    <property type="match status" value="1"/>
</dbReference>
<name>A0ABV7L2M5_9PROT</name>
<keyword evidence="3" id="KW-0285">Flavoprotein</keyword>
<dbReference type="InterPro" id="IPR012132">
    <property type="entry name" value="GMC_OxRdtase"/>
</dbReference>
<sequence length="532" mass="57836">MEAYDYIVVGGGSSGCVMAARLAEDPGTRILLIESGRRDTNRWIHIPATFFKVLQAGRDVIAYIGEPSPDLNGRPAIVPQGHVIGGGSSVNAMLYVRGQAQDYDGWAQSGLRGWSYQDVLPAFRDLECNMVHSDEFHGTDGELNVSEKRYGHPLSWAFIRAAQETGLPYNPDFNGRVQEGVGFYQVTTKEGRRWSAAQAFLRKAEKNPNLRILTESRVARVSFEGKRAAGVVMEDGTAFKCMGEVILCAGAIESPRLLQLSGVGNAAELSALGIEVVHDLPGVGENYQDHLESTVQGETIEPISIYKQDVGIAAVRHMLQYMASRTGLLTSNVVECGGFADLSDAGLPDIQFHVLPFMVPGLDRDPIEAHGIAIGPCFLRPRSRGSVKLRAADPKEPALFDAGALRDPYDVDLLVRGVRKSIEILEAPSLAKLIKRRHLPEPGLENDEDGMRSYVRQTAKTVFHPAGTCAMGPDGDRRAVLDNELRVRGVKGLRVCDASAMPTLISGNTNAPTMMIAERASRFVRGKESLNG</sequence>
<keyword evidence="7" id="KW-1185">Reference proteome</keyword>
<evidence type="ECO:0000256" key="1">
    <source>
        <dbReference type="ARBA" id="ARBA00001974"/>
    </source>
</evidence>
<protein>
    <submittedName>
        <fullName evidence="6">GMC family oxidoreductase</fullName>
    </submittedName>
</protein>
<evidence type="ECO:0000313" key="6">
    <source>
        <dbReference type="EMBL" id="MFC3228658.1"/>
    </source>
</evidence>
<dbReference type="InterPro" id="IPR000172">
    <property type="entry name" value="GMC_OxRdtase_N"/>
</dbReference>
<dbReference type="PROSITE" id="PS00624">
    <property type="entry name" value="GMC_OXRED_2"/>
    <property type="match status" value="1"/>
</dbReference>
<evidence type="ECO:0000256" key="2">
    <source>
        <dbReference type="ARBA" id="ARBA00010790"/>
    </source>
</evidence>
<dbReference type="Pfam" id="PF05199">
    <property type="entry name" value="GMC_oxred_C"/>
    <property type="match status" value="1"/>
</dbReference>
<dbReference type="InterPro" id="IPR007867">
    <property type="entry name" value="GMC_OxRtase_C"/>
</dbReference>
<dbReference type="Gene3D" id="3.50.50.60">
    <property type="entry name" value="FAD/NAD(P)-binding domain"/>
    <property type="match status" value="1"/>
</dbReference>